<keyword evidence="4 6" id="KW-0238">DNA-binding</keyword>
<dbReference type="KEGG" id="bpt:Bpet1095"/>
<dbReference type="InterPro" id="IPR001207">
    <property type="entry name" value="Transposase_mutator"/>
</dbReference>
<keyword evidence="9" id="KW-1185">Reference proteome</keyword>
<evidence type="ECO:0000313" key="8">
    <source>
        <dbReference type="EMBL" id="CAP41427.1"/>
    </source>
</evidence>
<dbReference type="AlphaFoldDB" id="A9IBF6"/>
<feature type="compositionally biased region" description="Basic and acidic residues" evidence="7">
    <location>
        <begin position="68"/>
        <end position="81"/>
    </location>
</feature>
<evidence type="ECO:0000256" key="3">
    <source>
        <dbReference type="ARBA" id="ARBA00022578"/>
    </source>
</evidence>
<comment type="function">
    <text evidence="1 6">Required for the transposition of the insertion element.</text>
</comment>
<keyword evidence="5 6" id="KW-0233">DNA recombination</keyword>
<dbReference type="Pfam" id="PF00872">
    <property type="entry name" value="Transposase_mut"/>
    <property type="match status" value="1"/>
</dbReference>
<dbReference type="PANTHER" id="PTHR33217:SF5">
    <property type="entry name" value="MUTATOR FAMILY TRANSPOSASE"/>
    <property type="match status" value="1"/>
</dbReference>
<accession>A9IBF6</accession>
<keyword evidence="6" id="KW-0814">Transposable element</keyword>
<reference evidence="8 9" key="1">
    <citation type="journal article" date="2008" name="BMC Genomics">
        <title>The missing link: Bordetella petrii is endowed with both the metabolic versatility of environmental bacteria and virulence traits of pathogenic Bordetellae.</title>
        <authorList>
            <person name="Gross R."/>
            <person name="Guzman C.A."/>
            <person name="Sebaihia M."/>
            <person name="Martins Dos Santos V.A."/>
            <person name="Pieper D.H."/>
            <person name="Koebnik R."/>
            <person name="Lechner M."/>
            <person name="Bartels D."/>
            <person name="Buhrmester J."/>
            <person name="Choudhuri J.V."/>
            <person name="Ebensen T."/>
            <person name="Gaigalat L."/>
            <person name="Herrmann S."/>
            <person name="Khachane A.N."/>
            <person name="Larisch C."/>
            <person name="Link S."/>
            <person name="Linke B."/>
            <person name="Meyer F."/>
            <person name="Mormann S."/>
            <person name="Nakunst D."/>
            <person name="Rueckert C."/>
            <person name="Schneiker-Bekel S."/>
            <person name="Schulze K."/>
            <person name="Vorhoelter F.J."/>
            <person name="Yevsa T."/>
            <person name="Engle J.T."/>
            <person name="Goldman W.E."/>
            <person name="Puehler A."/>
            <person name="Goebel U.B."/>
            <person name="Goesmann A."/>
            <person name="Bloecker H."/>
            <person name="Kaiser O."/>
            <person name="Martinez-Arias R."/>
        </authorList>
    </citation>
    <scope>NUCLEOTIDE SEQUENCE [LARGE SCALE GENOMIC DNA]</scope>
    <source>
        <strain evidence="9">ATCC BAA-461 / DSM 12804 / CCUG 43448 / CIP 107267 / Se-1111R</strain>
    </source>
</reference>
<evidence type="ECO:0000256" key="2">
    <source>
        <dbReference type="ARBA" id="ARBA00010961"/>
    </source>
</evidence>
<evidence type="ECO:0000256" key="6">
    <source>
        <dbReference type="RuleBase" id="RU365089"/>
    </source>
</evidence>
<sequence>MDMPMKKKRTATTQAAALGPLPELPVELMDHLVNGPMTPSEVQDLMLAFNKAVIERAMAAEMDLHLGYKASDPKPSEHANERNGASGKTIHTERGPVRVTLPRDRDGSFDPVLIPKHERRFTGFDERINTNHCRTSRSQAALCAICESGHATETVVPLR</sequence>
<evidence type="ECO:0000256" key="7">
    <source>
        <dbReference type="SAM" id="MobiDB-lite"/>
    </source>
</evidence>
<dbReference type="EMBL" id="AM902716">
    <property type="protein sequence ID" value="CAP41427.1"/>
    <property type="molecule type" value="Genomic_DNA"/>
</dbReference>
<proteinExistence type="inferred from homology"/>
<organism evidence="8 9">
    <name type="scientific">Bordetella petrii (strain ATCC BAA-461 / DSM 12804 / CCUG 43448 / CIP 107267 / Se-1111R)</name>
    <dbReference type="NCBI Taxonomy" id="340100"/>
    <lineage>
        <taxon>Bacteria</taxon>
        <taxon>Pseudomonadati</taxon>
        <taxon>Pseudomonadota</taxon>
        <taxon>Betaproteobacteria</taxon>
        <taxon>Burkholderiales</taxon>
        <taxon>Alcaligenaceae</taxon>
        <taxon>Bordetella</taxon>
    </lineage>
</organism>
<evidence type="ECO:0000256" key="4">
    <source>
        <dbReference type="ARBA" id="ARBA00023125"/>
    </source>
</evidence>
<feature type="compositionally biased region" description="Basic and acidic residues" evidence="7">
    <location>
        <begin position="90"/>
        <end position="108"/>
    </location>
</feature>
<keyword evidence="3 6" id="KW-0815">Transposition</keyword>
<dbReference type="PANTHER" id="PTHR33217">
    <property type="entry name" value="TRANSPOSASE FOR INSERTION SEQUENCE ELEMENT IS1081"/>
    <property type="match status" value="1"/>
</dbReference>
<comment type="similarity">
    <text evidence="2 6">Belongs to the transposase mutator family.</text>
</comment>
<evidence type="ECO:0000256" key="1">
    <source>
        <dbReference type="ARBA" id="ARBA00002190"/>
    </source>
</evidence>
<dbReference type="eggNOG" id="COG3328">
    <property type="taxonomic scope" value="Bacteria"/>
</dbReference>
<feature type="region of interest" description="Disordered" evidence="7">
    <location>
        <begin position="68"/>
        <end position="111"/>
    </location>
</feature>
<dbReference type="Proteomes" id="UP000001225">
    <property type="component" value="Chromosome"/>
</dbReference>
<dbReference type="GO" id="GO:0006313">
    <property type="term" value="P:DNA transposition"/>
    <property type="evidence" value="ECO:0007669"/>
    <property type="project" value="UniProtKB-UniRule"/>
</dbReference>
<evidence type="ECO:0000313" key="9">
    <source>
        <dbReference type="Proteomes" id="UP000001225"/>
    </source>
</evidence>
<dbReference type="GO" id="GO:0004803">
    <property type="term" value="F:transposase activity"/>
    <property type="evidence" value="ECO:0007669"/>
    <property type="project" value="UniProtKB-UniRule"/>
</dbReference>
<evidence type="ECO:0000256" key="5">
    <source>
        <dbReference type="ARBA" id="ARBA00023172"/>
    </source>
</evidence>
<name>A9IBF6_BORPD</name>
<gene>
    <name evidence="8" type="ordered locus">Bpet1095</name>
</gene>
<protein>
    <recommendedName>
        <fullName evidence="6">Mutator family transposase</fullName>
    </recommendedName>
</protein>
<dbReference type="GO" id="GO:0003677">
    <property type="term" value="F:DNA binding"/>
    <property type="evidence" value="ECO:0007669"/>
    <property type="project" value="UniProtKB-UniRule"/>
</dbReference>